<dbReference type="SMART" id="SM00102">
    <property type="entry name" value="ADF"/>
    <property type="match status" value="1"/>
</dbReference>
<dbReference type="Pfam" id="PF00241">
    <property type="entry name" value="Cofilin_ADF"/>
    <property type="match status" value="1"/>
</dbReference>
<dbReference type="InterPro" id="IPR017904">
    <property type="entry name" value="ADF/Cofilin"/>
</dbReference>
<dbReference type="InterPro" id="IPR029006">
    <property type="entry name" value="ADF-H/Gelsolin-like_dom_sf"/>
</dbReference>
<comment type="similarity">
    <text evidence="1">Belongs to the actin-binding proteins ADF family.</text>
</comment>
<evidence type="ECO:0000313" key="5">
    <source>
        <dbReference type="Proteomes" id="UP001470230"/>
    </source>
</evidence>
<dbReference type="Gene3D" id="3.40.20.10">
    <property type="entry name" value="Severin"/>
    <property type="match status" value="1"/>
</dbReference>
<dbReference type="PROSITE" id="PS51263">
    <property type="entry name" value="ADF_H"/>
    <property type="match status" value="1"/>
</dbReference>
<dbReference type="PANTHER" id="PTHR11913">
    <property type="entry name" value="COFILIN-RELATED"/>
    <property type="match status" value="1"/>
</dbReference>
<dbReference type="SUPFAM" id="SSF55753">
    <property type="entry name" value="Actin depolymerizing proteins"/>
    <property type="match status" value="1"/>
</dbReference>
<reference evidence="4 5" key="1">
    <citation type="submission" date="2024-04" db="EMBL/GenBank/DDBJ databases">
        <title>Tritrichomonas musculus Genome.</title>
        <authorList>
            <person name="Alves-Ferreira E."/>
            <person name="Grigg M."/>
            <person name="Lorenzi H."/>
            <person name="Galac M."/>
        </authorList>
    </citation>
    <scope>NUCLEOTIDE SEQUENCE [LARGE SCALE GENOMIC DNA]</scope>
    <source>
        <strain evidence="4 5">EAF2021</strain>
    </source>
</reference>
<keyword evidence="2" id="KW-0009">Actin-binding</keyword>
<evidence type="ECO:0000259" key="3">
    <source>
        <dbReference type="PROSITE" id="PS51263"/>
    </source>
</evidence>
<organism evidence="4 5">
    <name type="scientific">Tritrichomonas musculus</name>
    <dbReference type="NCBI Taxonomy" id="1915356"/>
    <lineage>
        <taxon>Eukaryota</taxon>
        <taxon>Metamonada</taxon>
        <taxon>Parabasalia</taxon>
        <taxon>Tritrichomonadida</taxon>
        <taxon>Tritrichomonadidae</taxon>
        <taxon>Tritrichomonas</taxon>
    </lineage>
</organism>
<protein>
    <recommendedName>
        <fullName evidence="3">ADF-H domain-containing protein</fullName>
    </recommendedName>
</protein>
<evidence type="ECO:0000256" key="2">
    <source>
        <dbReference type="ARBA" id="ARBA00023203"/>
    </source>
</evidence>
<evidence type="ECO:0000256" key="1">
    <source>
        <dbReference type="ARBA" id="ARBA00006844"/>
    </source>
</evidence>
<name>A0ABR2H934_9EUKA</name>
<keyword evidence="5" id="KW-1185">Reference proteome</keyword>
<comment type="caution">
    <text evidence="4">The sequence shown here is derived from an EMBL/GenBank/DDBJ whole genome shotgun (WGS) entry which is preliminary data.</text>
</comment>
<dbReference type="InterPro" id="IPR002108">
    <property type="entry name" value="ADF-H"/>
</dbReference>
<dbReference type="Proteomes" id="UP001470230">
    <property type="component" value="Unassembled WGS sequence"/>
</dbReference>
<proteinExistence type="inferred from homology"/>
<evidence type="ECO:0000313" key="4">
    <source>
        <dbReference type="EMBL" id="KAK8842391.1"/>
    </source>
</evidence>
<feature type="domain" description="ADF-H" evidence="3">
    <location>
        <begin position="3"/>
        <end position="124"/>
    </location>
</feature>
<accession>A0ABR2H934</accession>
<sequence>MTTMKIEVDDESLKIYNEMKDKHKYSYSIFKFSNDFKKLIVDKTASPEKTSDDFLNDLPPNDVRIALLGRGHTNQKLYFIYWAPDAAPIRVKMFLAHVLYDIKQVFSTSISDCGLQAEIANYQK</sequence>
<gene>
    <name evidence="4" type="ORF">M9Y10_025974</name>
</gene>
<dbReference type="EMBL" id="JAPFFF010000038">
    <property type="protein sequence ID" value="KAK8842391.1"/>
    <property type="molecule type" value="Genomic_DNA"/>
</dbReference>